<evidence type="ECO:0000313" key="2">
    <source>
        <dbReference type="Proteomes" id="UP000887116"/>
    </source>
</evidence>
<keyword evidence="2" id="KW-1185">Reference proteome</keyword>
<accession>A0A8X6JRX4</accession>
<evidence type="ECO:0000313" key="1">
    <source>
        <dbReference type="EMBL" id="GFR17196.1"/>
    </source>
</evidence>
<organism evidence="1 2">
    <name type="scientific">Trichonephila clavata</name>
    <name type="common">Joro spider</name>
    <name type="synonym">Nephila clavata</name>
    <dbReference type="NCBI Taxonomy" id="2740835"/>
    <lineage>
        <taxon>Eukaryota</taxon>
        <taxon>Metazoa</taxon>
        <taxon>Ecdysozoa</taxon>
        <taxon>Arthropoda</taxon>
        <taxon>Chelicerata</taxon>
        <taxon>Arachnida</taxon>
        <taxon>Araneae</taxon>
        <taxon>Araneomorphae</taxon>
        <taxon>Entelegynae</taxon>
        <taxon>Araneoidea</taxon>
        <taxon>Nephilidae</taxon>
        <taxon>Trichonephila</taxon>
    </lineage>
</organism>
<proteinExistence type="predicted"/>
<comment type="caution">
    <text evidence="1">The sequence shown here is derived from an EMBL/GenBank/DDBJ whole genome shotgun (WGS) entry which is preliminary data.</text>
</comment>
<dbReference type="AlphaFoldDB" id="A0A8X6JRX4"/>
<dbReference type="EMBL" id="BMAO01037361">
    <property type="protein sequence ID" value="GFR17196.1"/>
    <property type="molecule type" value="Genomic_DNA"/>
</dbReference>
<reference evidence="1" key="1">
    <citation type="submission" date="2020-07" db="EMBL/GenBank/DDBJ databases">
        <title>Multicomponent nature underlies the extraordinary mechanical properties of spider dragline silk.</title>
        <authorList>
            <person name="Kono N."/>
            <person name="Nakamura H."/>
            <person name="Mori M."/>
            <person name="Yoshida Y."/>
            <person name="Ohtoshi R."/>
            <person name="Malay A.D."/>
            <person name="Moran D.A.P."/>
            <person name="Tomita M."/>
            <person name="Numata K."/>
            <person name="Arakawa K."/>
        </authorList>
    </citation>
    <scope>NUCLEOTIDE SEQUENCE</scope>
</reference>
<dbReference type="Proteomes" id="UP000887116">
    <property type="component" value="Unassembled WGS sequence"/>
</dbReference>
<name>A0A8X6JRX4_TRICU</name>
<protein>
    <submittedName>
        <fullName evidence="1">Uncharacterized protein</fullName>
    </submittedName>
</protein>
<sequence length="80" mass="9322">MRDSKFFRYFIDGDTPVRSNHVIHLPDICICSGRACPSSSRYVLYLLTSINECATPSPHHLLRHHTWPIDFHEAVMNFYS</sequence>
<gene>
    <name evidence="1" type="ORF">TNCT_329891</name>
</gene>